<sequence>MDHPLLSDTNKELRSRVIQLLKNGFSILRQSNIVFVCGGNKDDDMRRQFQKEFAALLPEHEFFEPEFAMLDYFSMGDTEPFDIADFEKLVGDLSLAIVLFPEAPGSFAELGYFSGQEGLVKKIVLALDSNHQRSDSFISLGPASKVDKKSIFKTSIQMDYQNPDFSLVSQRIVDRVKLKGNRRQFSIGEFSKMSSFELFALAHQLVELLVIATTDDIEFFLTALFGNHFSASKVKKIISILLGSKRLIEIGDYGHLAMREGKPQALQLRDGFKTAHSELTVDISAQLFAADGDFQAILKDLN</sequence>
<dbReference type="NCBIfam" id="NF038232">
    <property type="entry name" value="STM3845_fam"/>
    <property type="match status" value="1"/>
</dbReference>
<name>A0A2I7K679_9RHOB</name>
<evidence type="ECO:0000313" key="2">
    <source>
        <dbReference type="Proteomes" id="UP000236447"/>
    </source>
</evidence>
<reference evidence="1 2" key="2">
    <citation type="journal article" date="2017" name="Genome Biol. Evol.">
        <title>Trajectories and Drivers of Genome Evolution in Surface-Associated Marine Phaeobacter.</title>
        <authorList>
            <person name="Freese H.M."/>
            <person name="Sikorski J."/>
            <person name="Bunk B."/>
            <person name="Scheuner C."/>
            <person name="Meier-Kolthoff J.P."/>
            <person name="Sproer C."/>
            <person name="Gram L."/>
            <person name="Overmann J."/>
        </authorList>
    </citation>
    <scope>NUCLEOTIDE SEQUENCE [LARGE SCALE GENOMIC DNA]</scope>
    <source>
        <strain evidence="1 2">P88</strain>
    </source>
</reference>
<gene>
    <name evidence="1" type="ORF">PhaeoP88_00723</name>
</gene>
<accession>A0A2I7K679</accession>
<dbReference type="EMBL" id="CP010725">
    <property type="protein sequence ID" value="AUQ98119.1"/>
    <property type="molecule type" value="Genomic_DNA"/>
</dbReference>
<proteinExistence type="predicted"/>
<evidence type="ECO:0000313" key="1">
    <source>
        <dbReference type="EMBL" id="AUQ98119.1"/>
    </source>
</evidence>
<protein>
    <submittedName>
        <fullName evidence="1">Uncharacterized protein</fullName>
    </submittedName>
</protein>
<organism evidence="1 2">
    <name type="scientific">Phaeobacter inhibens</name>
    <dbReference type="NCBI Taxonomy" id="221822"/>
    <lineage>
        <taxon>Bacteria</taxon>
        <taxon>Pseudomonadati</taxon>
        <taxon>Pseudomonadota</taxon>
        <taxon>Alphaproteobacteria</taxon>
        <taxon>Rhodobacterales</taxon>
        <taxon>Roseobacteraceae</taxon>
        <taxon>Phaeobacter</taxon>
    </lineage>
</organism>
<dbReference type="InterPro" id="IPR049725">
    <property type="entry name" value="STM3845-like"/>
</dbReference>
<dbReference type="Proteomes" id="UP000236447">
    <property type="component" value="Chromosome"/>
</dbReference>
<dbReference type="RefSeq" id="WP_102883097.1">
    <property type="nucleotide sequence ID" value="NZ_CP010725.1"/>
</dbReference>
<dbReference type="AlphaFoldDB" id="A0A2I7K679"/>
<reference evidence="1 2" key="1">
    <citation type="journal article" date="2017" name="Front. Microbiol.">
        <title>Phaeobacter piscinae sp. nov., a species of the Roseobacter group and potential aquaculture probiont.</title>
        <authorList>
            <person name="Sonnenschein E.C."/>
            <person name="Phippen C.B.W."/>
            <person name="Nielsen K.F."/>
            <person name="Mateiu R.V."/>
            <person name="Melchiorsen J."/>
            <person name="Gram L."/>
            <person name="Overmann J."/>
            <person name="Freese H.M."/>
        </authorList>
    </citation>
    <scope>NUCLEOTIDE SEQUENCE [LARGE SCALE GENOMIC DNA]</scope>
    <source>
        <strain evidence="1 2">P88</strain>
    </source>
</reference>